<dbReference type="Gene3D" id="2.60.120.260">
    <property type="entry name" value="Galactose-binding domain-like"/>
    <property type="match status" value="1"/>
</dbReference>
<dbReference type="Proteomes" id="UP000694701">
    <property type="component" value="Unplaced"/>
</dbReference>
<reference evidence="1" key="1">
    <citation type="submission" date="2025-08" db="UniProtKB">
        <authorList>
            <consortium name="Ensembl"/>
        </authorList>
    </citation>
    <scope>IDENTIFICATION</scope>
</reference>
<dbReference type="InterPro" id="IPR033558">
    <property type="entry name" value="IFT25"/>
</dbReference>
<evidence type="ECO:0000313" key="2">
    <source>
        <dbReference type="Proteomes" id="UP000694701"/>
    </source>
</evidence>
<dbReference type="PANTHER" id="PTHR33906:SF1">
    <property type="entry name" value="INTRAFLAGELLAR TRANSPORT PROTEIN 25 HOMOLOG"/>
    <property type="match status" value="1"/>
</dbReference>
<organism evidence="1 2">
    <name type="scientific">Cyprinus carpio</name>
    <name type="common">Common carp</name>
    <dbReference type="NCBI Taxonomy" id="7962"/>
    <lineage>
        <taxon>Eukaryota</taxon>
        <taxon>Metazoa</taxon>
        <taxon>Chordata</taxon>
        <taxon>Craniata</taxon>
        <taxon>Vertebrata</taxon>
        <taxon>Euteleostomi</taxon>
        <taxon>Actinopterygii</taxon>
        <taxon>Neopterygii</taxon>
        <taxon>Teleostei</taxon>
        <taxon>Ostariophysi</taxon>
        <taxon>Cypriniformes</taxon>
        <taxon>Cyprinidae</taxon>
        <taxon>Cyprininae</taxon>
        <taxon>Cyprinus</taxon>
    </lineage>
</organism>
<sequence>HDAGRCFKFIGCAANVTSSDENHPPENTIHGSVDAKNWKENQRSGALIQCAPSLIMSLHLDFISVKRLRIEKGSSDDADKFEAVADTDRSNNFFLFFSLQVNVSNTTHLRFLILSGYEHFVSVHKVSVQS</sequence>
<accession>A0A8C2G9G5</accession>
<name>A0A8C2G9G5_CYPCA</name>
<dbReference type="GO" id="GO:0005929">
    <property type="term" value="C:cilium"/>
    <property type="evidence" value="ECO:0007669"/>
    <property type="project" value="TreeGrafter"/>
</dbReference>
<protein>
    <submittedName>
        <fullName evidence="1">Uncharacterized protein</fullName>
    </submittedName>
</protein>
<proteinExistence type="predicted"/>
<dbReference type="SUPFAM" id="SSF49785">
    <property type="entry name" value="Galactose-binding domain-like"/>
    <property type="match status" value="1"/>
</dbReference>
<dbReference type="InterPro" id="IPR008979">
    <property type="entry name" value="Galactose-bd-like_sf"/>
</dbReference>
<dbReference type="AlphaFoldDB" id="A0A8C2G9G5"/>
<evidence type="ECO:0000313" key="1">
    <source>
        <dbReference type="Ensembl" id="ENSCCRP00020066784.1"/>
    </source>
</evidence>
<dbReference type="Ensembl" id="ENSCCRT00020073454.1">
    <property type="protein sequence ID" value="ENSCCRP00020066784.1"/>
    <property type="gene ID" value="ENSCCRG00020031350.1"/>
</dbReference>
<dbReference type="GO" id="GO:0030992">
    <property type="term" value="C:intraciliary transport particle B"/>
    <property type="evidence" value="ECO:0007669"/>
    <property type="project" value="InterPro"/>
</dbReference>
<dbReference type="GO" id="GO:0005813">
    <property type="term" value="C:centrosome"/>
    <property type="evidence" value="ECO:0007669"/>
    <property type="project" value="TreeGrafter"/>
</dbReference>
<dbReference type="PANTHER" id="PTHR33906">
    <property type="entry name" value="INTRAFLAGELLAR TRANSPORT PROTEIN 25 HOMOLOG"/>
    <property type="match status" value="1"/>
</dbReference>
<dbReference type="GO" id="GO:0042073">
    <property type="term" value="P:intraciliary transport"/>
    <property type="evidence" value="ECO:0007669"/>
    <property type="project" value="InterPro"/>
</dbReference>